<keyword evidence="1" id="KW-0732">Signal</keyword>
<name>A0A4R3HPX9_PAULE</name>
<dbReference type="AlphaFoldDB" id="A0A4R3HPX9"/>
<feature type="signal peptide" evidence="1">
    <location>
        <begin position="1"/>
        <end position="18"/>
    </location>
</feature>
<evidence type="ECO:0000313" key="2">
    <source>
        <dbReference type="EMBL" id="TCS32443.1"/>
    </source>
</evidence>
<protein>
    <recommendedName>
        <fullName evidence="4">Lipoprotein</fullName>
    </recommendedName>
</protein>
<evidence type="ECO:0000256" key="1">
    <source>
        <dbReference type="SAM" id="SignalP"/>
    </source>
</evidence>
<dbReference type="EMBL" id="SLZQ01000023">
    <property type="protein sequence ID" value="TCS32443.1"/>
    <property type="molecule type" value="Genomic_DNA"/>
</dbReference>
<proteinExistence type="predicted"/>
<reference evidence="2 3" key="1">
    <citation type="submission" date="2019-03" db="EMBL/GenBank/DDBJ databases">
        <title>Genomic Encyclopedia of Type Strains, Phase IV (KMG-IV): sequencing the most valuable type-strain genomes for metagenomic binning, comparative biology and taxonomic classification.</title>
        <authorList>
            <person name="Goeker M."/>
        </authorList>
    </citation>
    <scope>NUCLEOTIDE SEQUENCE [LARGE SCALE GENOMIC DNA]</scope>
    <source>
        <strain evidence="2 3">DSM 7445</strain>
    </source>
</reference>
<organism evidence="2 3">
    <name type="scientific">Paucimonas lemoignei</name>
    <name type="common">Pseudomonas lemoignei</name>
    <dbReference type="NCBI Taxonomy" id="29443"/>
    <lineage>
        <taxon>Bacteria</taxon>
        <taxon>Pseudomonadati</taxon>
        <taxon>Pseudomonadota</taxon>
        <taxon>Betaproteobacteria</taxon>
        <taxon>Burkholderiales</taxon>
        <taxon>Burkholderiaceae</taxon>
        <taxon>Paucimonas</taxon>
    </lineage>
</organism>
<comment type="caution">
    <text evidence="2">The sequence shown here is derived from an EMBL/GenBank/DDBJ whole genome shotgun (WGS) entry which is preliminary data.</text>
</comment>
<feature type="chain" id="PRO_5020470830" description="Lipoprotein" evidence="1">
    <location>
        <begin position="19"/>
        <end position="216"/>
    </location>
</feature>
<sequence>MACWLQIRFFTAMLFASALSGCFSSDTARWTEEVRSSNGTMFQLEGHAEIGSNGWPTQHRGNLHYIEYYHRPTKAYWRSPGGFNPVTFDIVNGVPYVVILVANSLECSLMNYPEQGLLIHRWNSANGWERVQSTELPTNLEMNLMQQVFDVRDKIGDAQGFISFDRKSYREGDRIGELTRWINEYGNSCEKYRKIGPVQTDVKAPEFVGFHGKPNF</sequence>
<gene>
    <name evidence="2" type="ORF">EDC30_1237</name>
</gene>
<evidence type="ECO:0000313" key="3">
    <source>
        <dbReference type="Proteomes" id="UP000295382"/>
    </source>
</evidence>
<keyword evidence="3" id="KW-1185">Reference proteome</keyword>
<accession>A0A4R3HPX9</accession>
<dbReference type="Proteomes" id="UP000295382">
    <property type="component" value="Unassembled WGS sequence"/>
</dbReference>
<evidence type="ECO:0008006" key="4">
    <source>
        <dbReference type="Google" id="ProtNLM"/>
    </source>
</evidence>